<dbReference type="OrthoDB" id="9795242at2"/>
<dbReference type="SUPFAM" id="SSF46689">
    <property type="entry name" value="Homeodomain-like"/>
    <property type="match status" value="1"/>
</dbReference>
<dbReference type="AlphaFoldDB" id="A0A0D6JJR3"/>
<evidence type="ECO:0000256" key="1">
    <source>
        <dbReference type="ARBA" id="ARBA00023015"/>
    </source>
</evidence>
<evidence type="ECO:0000313" key="6">
    <source>
        <dbReference type="EMBL" id="CPR21917.1"/>
    </source>
</evidence>
<evidence type="ECO:0000256" key="3">
    <source>
        <dbReference type="ARBA" id="ARBA00023163"/>
    </source>
</evidence>
<organism evidence="6 7">
    <name type="scientific">Candidatus Filomicrobium marinum</name>
    <dbReference type="NCBI Taxonomy" id="1608628"/>
    <lineage>
        <taxon>Bacteria</taxon>
        <taxon>Pseudomonadati</taxon>
        <taxon>Pseudomonadota</taxon>
        <taxon>Alphaproteobacteria</taxon>
        <taxon>Hyphomicrobiales</taxon>
        <taxon>Hyphomicrobiaceae</taxon>
        <taxon>Filomicrobium</taxon>
    </lineage>
</organism>
<dbReference type="RefSeq" id="WP_046478425.1">
    <property type="nucleotide sequence ID" value="NZ_LN829118.1"/>
</dbReference>
<dbReference type="PANTHER" id="PTHR47506">
    <property type="entry name" value="TRANSCRIPTIONAL REGULATORY PROTEIN"/>
    <property type="match status" value="1"/>
</dbReference>
<dbReference type="KEGG" id="fiy:BN1229_v1_3350"/>
<dbReference type="InterPro" id="IPR001647">
    <property type="entry name" value="HTH_TetR"/>
</dbReference>
<dbReference type="InterPro" id="IPR023772">
    <property type="entry name" value="DNA-bd_HTH_TetR-type_CS"/>
</dbReference>
<dbReference type="PROSITE" id="PS50977">
    <property type="entry name" value="HTH_TETR_2"/>
    <property type="match status" value="1"/>
</dbReference>
<accession>A0A0D6JJR3</accession>
<dbReference type="SUPFAM" id="SSF48498">
    <property type="entry name" value="Tetracyclin repressor-like, C-terminal domain"/>
    <property type="match status" value="1"/>
</dbReference>
<dbReference type="Gene3D" id="1.10.10.60">
    <property type="entry name" value="Homeodomain-like"/>
    <property type="match status" value="1"/>
</dbReference>
<evidence type="ECO:0000256" key="2">
    <source>
        <dbReference type="ARBA" id="ARBA00023125"/>
    </source>
</evidence>
<evidence type="ECO:0000259" key="5">
    <source>
        <dbReference type="PROSITE" id="PS50977"/>
    </source>
</evidence>
<reference evidence="7" key="1">
    <citation type="submission" date="2015-02" db="EMBL/GenBank/DDBJ databases">
        <authorList>
            <person name="Chooi Y.-H."/>
        </authorList>
    </citation>
    <scope>NUCLEOTIDE SEQUENCE [LARGE SCALE GENOMIC DNA]</scope>
    <source>
        <strain evidence="7">strain Y</strain>
    </source>
</reference>
<dbReference type="InterPro" id="IPR009057">
    <property type="entry name" value="Homeodomain-like_sf"/>
</dbReference>
<dbReference type="InterPro" id="IPR036271">
    <property type="entry name" value="Tet_transcr_reg_TetR-rel_C_sf"/>
</dbReference>
<dbReference type="Proteomes" id="UP000033187">
    <property type="component" value="Chromosome 1"/>
</dbReference>
<keyword evidence="3" id="KW-0804">Transcription</keyword>
<feature type="domain" description="HTH tetR-type" evidence="5">
    <location>
        <begin position="8"/>
        <end position="68"/>
    </location>
</feature>
<protein>
    <submittedName>
        <fullName evidence="6">Putative transcriptional regulator, TetR family</fullName>
    </submittedName>
</protein>
<gene>
    <name evidence="6" type="ORF">YBN1229_v1_3350</name>
</gene>
<dbReference type="EMBL" id="LN829119">
    <property type="protein sequence ID" value="CPR21917.1"/>
    <property type="molecule type" value="Genomic_DNA"/>
</dbReference>
<proteinExistence type="predicted"/>
<sequence>MQKGRPREFDTDKALDKALHVFWSRGYEGTSLSDLTEAMGINRPSLYAAFGNKEELFRLALDRYVETGPGALQRAALEEPTARAVVERLLTSAAKSLTDPCNPRGCLAVQGALSCGEAAQSIKDELCSRRSASETALRARLERAKVEGDLSPESDPASLARYVETVVQGMSVQASGGASHADLLNVVEMSLKAWPD</sequence>
<name>A0A0D6JJR3_9HYPH</name>
<dbReference type="KEGG" id="fil:BN1229_v1_2566"/>
<dbReference type="Gene3D" id="1.10.357.10">
    <property type="entry name" value="Tetracycline Repressor, domain 2"/>
    <property type="match status" value="1"/>
</dbReference>
<keyword evidence="1" id="KW-0805">Transcription regulation</keyword>
<keyword evidence="2 4" id="KW-0238">DNA-binding</keyword>
<dbReference type="PRINTS" id="PR00455">
    <property type="entry name" value="HTHTETR"/>
</dbReference>
<dbReference type="Pfam" id="PF16925">
    <property type="entry name" value="TetR_C_13"/>
    <property type="match status" value="1"/>
</dbReference>
<dbReference type="InterPro" id="IPR011075">
    <property type="entry name" value="TetR_C"/>
</dbReference>
<dbReference type="GO" id="GO:0003677">
    <property type="term" value="F:DNA binding"/>
    <property type="evidence" value="ECO:0007669"/>
    <property type="project" value="UniProtKB-UniRule"/>
</dbReference>
<evidence type="ECO:0000256" key="4">
    <source>
        <dbReference type="PROSITE-ProRule" id="PRU00335"/>
    </source>
</evidence>
<evidence type="ECO:0000313" key="7">
    <source>
        <dbReference type="Proteomes" id="UP000033187"/>
    </source>
</evidence>
<keyword evidence="7" id="KW-1185">Reference proteome</keyword>
<feature type="DNA-binding region" description="H-T-H motif" evidence="4">
    <location>
        <begin position="31"/>
        <end position="50"/>
    </location>
</feature>
<dbReference type="PROSITE" id="PS01081">
    <property type="entry name" value="HTH_TETR_1"/>
    <property type="match status" value="1"/>
</dbReference>
<dbReference type="Pfam" id="PF00440">
    <property type="entry name" value="TetR_N"/>
    <property type="match status" value="1"/>
</dbReference>
<dbReference type="PANTHER" id="PTHR47506:SF1">
    <property type="entry name" value="HTH-TYPE TRANSCRIPTIONAL REGULATOR YJDC"/>
    <property type="match status" value="1"/>
</dbReference>